<evidence type="ECO:0000313" key="1">
    <source>
        <dbReference type="EMBL" id="KAK9911204.1"/>
    </source>
</evidence>
<name>A0AAW1VUP3_RUBAR</name>
<accession>A0AAW1VUP3</accession>
<proteinExistence type="predicted"/>
<protein>
    <submittedName>
        <fullName evidence="1">Uncharacterized protein</fullName>
    </submittedName>
</protein>
<keyword evidence="2" id="KW-1185">Reference proteome</keyword>
<dbReference type="PANTHER" id="PTHR33985">
    <property type="entry name" value="OS02G0491300 PROTEIN-RELATED"/>
    <property type="match status" value="1"/>
</dbReference>
<sequence length="139" mass="15569">MLGVGLWLLTPRSSLSPSPSSLHQTLLQFHFAPLALPLETLKWLPVVTNIPTLLSRHSLVVTTQPSDSAISLNNDKITTGLPIYDYGFLIILGAENFFDPNYQVPALIRVPFPDPNCKIWVTASILKLKRFEFNLCRLI</sequence>
<dbReference type="InterPro" id="IPR052806">
    <property type="entry name" value="Fasciclin-like_AGP"/>
</dbReference>
<reference evidence="1 2" key="1">
    <citation type="journal article" date="2023" name="G3 (Bethesda)">
        <title>A chromosome-length genome assembly and annotation of blackberry (Rubus argutus, cv. 'Hillquist').</title>
        <authorList>
            <person name="Bruna T."/>
            <person name="Aryal R."/>
            <person name="Dudchenko O."/>
            <person name="Sargent D.J."/>
            <person name="Mead D."/>
            <person name="Buti M."/>
            <person name="Cavallini A."/>
            <person name="Hytonen T."/>
            <person name="Andres J."/>
            <person name="Pham M."/>
            <person name="Weisz D."/>
            <person name="Mascagni F."/>
            <person name="Usai G."/>
            <person name="Natali L."/>
            <person name="Bassil N."/>
            <person name="Fernandez G.E."/>
            <person name="Lomsadze A."/>
            <person name="Armour M."/>
            <person name="Olukolu B."/>
            <person name="Poorten T."/>
            <person name="Britton C."/>
            <person name="Davik J."/>
            <person name="Ashrafi H."/>
            <person name="Aiden E.L."/>
            <person name="Borodovsky M."/>
            <person name="Worthington M."/>
        </authorList>
    </citation>
    <scope>NUCLEOTIDE SEQUENCE [LARGE SCALE GENOMIC DNA]</scope>
    <source>
        <strain evidence="1">PI 553951</strain>
    </source>
</reference>
<comment type="caution">
    <text evidence="1">The sequence shown here is derived from an EMBL/GenBank/DDBJ whole genome shotgun (WGS) entry which is preliminary data.</text>
</comment>
<gene>
    <name evidence="1" type="ORF">M0R45_035125</name>
</gene>
<evidence type="ECO:0000313" key="2">
    <source>
        <dbReference type="Proteomes" id="UP001457282"/>
    </source>
</evidence>
<dbReference type="PANTHER" id="PTHR33985:SF17">
    <property type="entry name" value="FASCICLIN-LIKE ARABINOGALACTAN PROTEIN 20"/>
    <property type="match status" value="1"/>
</dbReference>
<dbReference type="Proteomes" id="UP001457282">
    <property type="component" value="Unassembled WGS sequence"/>
</dbReference>
<dbReference type="EMBL" id="JBEDUW010000007">
    <property type="protein sequence ID" value="KAK9911204.1"/>
    <property type="molecule type" value="Genomic_DNA"/>
</dbReference>
<dbReference type="AlphaFoldDB" id="A0AAW1VUP3"/>
<organism evidence="1 2">
    <name type="scientific">Rubus argutus</name>
    <name type="common">Southern blackberry</name>
    <dbReference type="NCBI Taxonomy" id="59490"/>
    <lineage>
        <taxon>Eukaryota</taxon>
        <taxon>Viridiplantae</taxon>
        <taxon>Streptophyta</taxon>
        <taxon>Embryophyta</taxon>
        <taxon>Tracheophyta</taxon>
        <taxon>Spermatophyta</taxon>
        <taxon>Magnoliopsida</taxon>
        <taxon>eudicotyledons</taxon>
        <taxon>Gunneridae</taxon>
        <taxon>Pentapetalae</taxon>
        <taxon>rosids</taxon>
        <taxon>fabids</taxon>
        <taxon>Rosales</taxon>
        <taxon>Rosaceae</taxon>
        <taxon>Rosoideae</taxon>
        <taxon>Rosoideae incertae sedis</taxon>
        <taxon>Rubus</taxon>
    </lineage>
</organism>